<accession>A0ABT7Y567</accession>
<dbReference type="SUPFAM" id="SSF55073">
    <property type="entry name" value="Nucleotide cyclase"/>
    <property type="match status" value="1"/>
</dbReference>
<evidence type="ECO:0000259" key="5">
    <source>
        <dbReference type="PROSITE" id="PS50887"/>
    </source>
</evidence>
<evidence type="ECO:0000256" key="3">
    <source>
        <dbReference type="PROSITE-ProRule" id="PRU00169"/>
    </source>
</evidence>
<keyword evidence="3" id="KW-0597">Phosphoprotein</keyword>
<feature type="domain" description="GGDEF" evidence="5">
    <location>
        <begin position="181"/>
        <end position="318"/>
    </location>
</feature>
<dbReference type="GO" id="GO:0052621">
    <property type="term" value="F:diguanylate cyclase activity"/>
    <property type="evidence" value="ECO:0007669"/>
    <property type="project" value="UniProtKB-EC"/>
</dbReference>
<dbReference type="EC" id="2.7.7.65" evidence="1"/>
<evidence type="ECO:0000256" key="1">
    <source>
        <dbReference type="ARBA" id="ARBA00012528"/>
    </source>
</evidence>
<evidence type="ECO:0000313" key="6">
    <source>
        <dbReference type="EMBL" id="MDN2483193.1"/>
    </source>
</evidence>
<dbReference type="Gene3D" id="3.40.50.2300">
    <property type="match status" value="1"/>
</dbReference>
<gene>
    <name evidence="6" type="ORF">QWJ08_17750</name>
</gene>
<dbReference type="PROSITE" id="PS50110">
    <property type="entry name" value="RESPONSE_REGULATORY"/>
    <property type="match status" value="1"/>
</dbReference>
<dbReference type="InterPro" id="IPR011006">
    <property type="entry name" value="CheY-like_superfamily"/>
</dbReference>
<evidence type="ECO:0000256" key="2">
    <source>
        <dbReference type="ARBA" id="ARBA00034247"/>
    </source>
</evidence>
<sequence>MMENNASMRILLVDDVQLDRMQLAIRLKQQGHNVEAVSSGREALQVFCEFDPELILLDITMPEMDGFEVARRIREQDNDWRPIIFLSSHEEPHFIAKAIDAGGDDYLIKPVDRVVLNAKLTAMQRIAMMRRELQSTSSELERVNYRLLKQVNEDGLTKLFNRRFMDEQLQKVVNFHGRHDIPFALILFDVDHFKPFNDNYGHIEGDKCLIRISDAINNLFTRTEEYVGRYGGEEFVVLLANTDVPKLANACERIHQAIAGLDIANNGSLVSDRVTVSQGAFSFAPSGDETIDSLYERADKLLYQAKKTGRARYVIETLESHLVEVK</sequence>
<dbReference type="InterPro" id="IPR001789">
    <property type="entry name" value="Sig_transdc_resp-reg_receiver"/>
</dbReference>
<keyword evidence="7" id="KW-1185">Reference proteome</keyword>
<name>A0ABT7Y567_9VIBR</name>
<keyword evidence="6" id="KW-0548">Nucleotidyltransferase</keyword>
<dbReference type="SMART" id="SM00448">
    <property type="entry name" value="REC"/>
    <property type="match status" value="1"/>
</dbReference>
<comment type="caution">
    <text evidence="6">The sequence shown here is derived from an EMBL/GenBank/DDBJ whole genome shotgun (WGS) entry which is preliminary data.</text>
</comment>
<dbReference type="CDD" id="cd17546">
    <property type="entry name" value="REC_hyHK_CKI1_RcsC-like"/>
    <property type="match status" value="1"/>
</dbReference>
<dbReference type="PANTHER" id="PTHR45138:SF9">
    <property type="entry name" value="DIGUANYLATE CYCLASE DGCM-RELATED"/>
    <property type="match status" value="1"/>
</dbReference>
<protein>
    <recommendedName>
        <fullName evidence="1">diguanylate cyclase</fullName>
        <ecNumber evidence="1">2.7.7.65</ecNumber>
    </recommendedName>
</protein>
<dbReference type="InterPro" id="IPR029787">
    <property type="entry name" value="Nucleotide_cyclase"/>
</dbReference>
<organism evidence="6 7">
    <name type="scientific">Vibrio agarivorans</name>
    <dbReference type="NCBI Taxonomy" id="153622"/>
    <lineage>
        <taxon>Bacteria</taxon>
        <taxon>Pseudomonadati</taxon>
        <taxon>Pseudomonadota</taxon>
        <taxon>Gammaproteobacteria</taxon>
        <taxon>Vibrionales</taxon>
        <taxon>Vibrionaceae</taxon>
        <taxon>Vibrio</taxon>
    </lineage>
</organism>
<dbReference type="SMART" id="SM00267">
    <property type="entry name" value="GGDEF"/>
    <property type="match status" value="1"/>
</dbReference>
<evidence type="ECO:0000259" key="4">
    <source>
        <dbReference type="PROSITE" id="PS50110"/>
    </source>
</evidence>
<proteinExistence type="predicted"/>
<evidence type="ECO:0000313" key="7">
    <source>
        <dbReference type="Proteomes" id="UP001169719"/>
    </source>
</evidence>
<dbReference type="EMBL" id="JAUEOZ010000002">
    <property type="protein sequence ID" value="MDN2483193.1"/>
    <property type="molecule type" value="Genomic_DNA"/>
</dbReference>
<dbReference type="InterPro" id="IPR000160">
    <property type="entry name" value="GGDEF_dom"/>
</dbReference>
<reference evidence="6" key="1">
    <citation type="submission" date="2024-05" db="EMBL/GenBank/DDBJ databases">
        <title>Genome Sequences of Four Agar- Degrading Marine Bacteria.</title>
        <authorList>
            <person name="Phillips E.K."/>
            <person name="Shaffer J.C."/>
            <person name="Henson M.W."/>
            <person name="Temperton B."/>
            <person name="Thrash C.J."/>
            <person name="Martin M.O."/>
        </authorList>
    </citation>
    <scope>NUCLEOTIDE SEQUENCE</scope>
    <source>
        <strain evidence="6">EKP203</strain>
    </source>
</reference>
<dbReference type="InterPro" id="IPR043128">
    <property type="entry name" value="Rev_trsase/Diguanyl_cyclase"/>
</dbReference>
<dbReference type="SUPFAM" id="SSF52172">
    <property type="entry name" value="CheY-like"/>
    <property type="match status" value="1"/>
</dbReference>
<dbReference type="InterPro" id="IPR050469">
    <property type="entry name" value="Diguanylate_Cyclase"/>
</dbReference>
<feature type="domain" description="Response regulatory" evidence="4">
    <location>
        <begin position="9"/>
        <end position="124"/>
    </location>
</feature>
<dbReference type="PANTHER" id="PTHR45138">
    <property type="entry name" value="REGULATORY COMPONENTS OF SENSORY TRANSDUCTION SYSTEM"/>
    <property type="match status" value="1"/>
</dbReference>
<dbReference type="Gene3D" id="3.30.70.270">
    <property type="match status" value="1"/>
</dbReference>
<dbReference type="NCBIfam" id="TIGR00254">
    <property type="entry name" value="GGDEF"/>
    <property type="match status" value="1"/>
</dbReference>
<dbReference type="Pfam" id="PF00072">
    <property type="entry name" value="Response_reg"/>
    <property type="match status" value="1"/>
</dbReference>
<dbReference type="CDD" id="cd01949">
    <property type="entry name" value="GGDEF"/>
    <property type="match status" value="1"/>
</dbReference>
<dbReference type="Pfam" id="PF00990">
    <property type="entry name" value="GGDEF"/>
    <property type="match status" value="1"/>
</dbReference>
<dbReference type="PROSITE" id="PS50887">
    <property type="entry name" value="GGDEF"/>
    <property type="match status" value="1"/>
</dbReference>
<dbReference type="RefSeq" id="WP_289963249.1">
    <property type="nucleotide sequence ID" value="NZ_JAUEOZ010000002.1"/>
</dbReference>
<dbReference type="Proteomes" id="UP001169719">
    <property type="component" value="Unassembled WGS sequence"/>
</dbReference>
<feature type="modified residue" description="4-aspartylphosphate" evidence="3">
    <location>
        <position position="58"/>
    </location>
</feature>
<comment type="catalytic activity">
    <reaction evidence="2">
        <text>2 GTP = 3',3'-c-di-GMP + 2 diphosphate</text>
        <dbReference type="Rhea" id="RHEA:24898"/>
        <dbReference type="ChEBI" id="CHEBI:33019"/>
        <dbReference type="ChEBI" id="CHEBI:37565"/>
        <dbReference type="ChEBI" id="CHEBI:58805"/>
        <dbReference type="EC" id="2.7.7.65"/>
    </reaction>
</comment>
<keyword evidence="6" id="KW-0808">Transferase</keyword>